<accession>A0ABQ3ZJM2</accession>
<feature type="transmembrane region" description="Helical" evidence="9">
    <location>
        <begin position="125"/>
        <end position="144"/>
    </location>
</feature>
<sequence>MVIPRRDVLIAAAAAVVVSGGTLWAAGVQESPRPLDGGAFALIAVAAGSLARRAMPLIALGGALAATAGYVLAGYPFGPVLLCAAWAMAEVSVRRPVRVSGAAVAIAGAVLIMVALPRFTTRTDVPAFGIVLWGAWWLVVPWALGALARTRRQAAAQAREAGERERRDLIARVALEERVRMSREVHDVAGHGFAVIAMQAGVALVVVDEQPDQVRASLQAIRETSTAALDELRRVLRAQAPEPGLAGLEALAQSARSAGLDVELRSIDASGVPEQAGAIAYRVVRESLTNVLRHAGAAHATVMVGLHAGELSVTVEDDGHGAGGGAGSGISGIRDLVEEAGGTLTARHSEGGGFVVAACVPVRPE</sequence>
<keyword evidence="9" id="KW-0812">Transmembrane</keyword>
<evidence type="ECO:0000256" key="6">
    <source>
        <dbReference type="ARBA" id="ARBA00022777"/>
    </source>
</evidence>
<dbReference type="Pfam" id="PF02518">
    <property type="entry name" value="HATPase_c"/>
    <property type="match status" value="1"/>
</dbReference>
<evidence type="ECO:0000313" key="12">
    <source>
        <dbReference type="EMBL" id="GIE18795.1"/>
    </source>
</evidence>
<dbReference type="Gene3D" id="3.30.565.10">
    <property type="entry name" value="Histidine kinase-like ATPase, C-terminal domain"/>
    <property type="match status" value="1"/>
</dbReference>
<evidence type="ECO:0000256" key="3">
    <source>
        <dbReference type="ARBA" id="ARBA00022553"/>
    </source>
</evidence>
<evidence type="ECO:0000256" key="5">
    <source>
        <dbReference type="ARBA" id="ARBA00022741"/>
    </source>
</evidence>
<keyword evidence="3" id="KW-0597">Phosphoprotein</keyword>
<comment type="caution">
    <text evidence="12">The sequence shown here is derived from an EMBL/GenBank/DDBJ whole genome shotgun (WGS) entry which is preliminary data.</text>
</comment>
<keyword evidence="9" id="KW-0472">Membrane</keyword>
<evidence type="ECO:0000256" key="4">
    <source>
        <dbReference type="ARBA" id="ARBA00022679"/>
    </source>
</evidence>
<dbReference type="InterPro" id="IPR050482">
    <property type="entry name" value="Sensor_HK_TwoCompSys"/>
</dbReference>
<dbReference type="InterPro" id="IPR036890">
    <property type="entry name" value="HATPase_C_sf"/>
</dbReference>
<dbReference type="EMBL" id="BOMN01000023">
    <property type="protein sequence ID" value="GIE18795.1"/>
    <property type="molecule type" value="Genomic_DNA"/>
</dbReference>
<keyword evidence="8" id="KW-0902">Two-component regulatory system</keyword>
<dbReference type="InterPro" id="IPR011712">
    <property type="entry name" value="Sig_transdc_His_kin_sub3_dim/P"/>
</dbReference>
<evidence type="ECO:0000313" key="13">
    <source>
        <dbReference type="Proteomes" id="UP000603200"/>
    </source>
</evidence>
<dbReference type="Gene3D" id="1.20.5.1930">
    <property type="match status" value="1"/>
</dbReference>
<dbReference type="Pfam" id="PF07730">
    <property type="entry name" value="HisKA_3"/>
    <property type="match status" value="1"/>
</dbReference>
<evidence type="ECO:0000256" key="2">
    <source>
        <dbReference type="ARBA" id="ARBA00012438"/>
    </source>
</evidence>
<keyword evidence="13" id="KW-1185">Reference proteome</keyword>
<organism evidence="12 13">
    <name type="scientific">Winogradskya humida</name>
    <dbReference type="NCBI Taxonomy" id="113566"/>
    <lineage>
        <taxon>Bacteria</taxon>
        <taxon>Bacillati</taxon>
        <taxon>Actinomycetota</taxon>
        <taxon>Actinomycetes</taxon>
        <taxon>Micromonosporales</taxon>
        <taxon>Micromonosporaceae</taxon>
        <taxon>Winogradskya</taxon>
    </lineage>
</organism>
<feature type="transmembrane region" description="Helical" evidence="9">
    <location>
        <begin position="99"/>
        <end position="119"/>
    </location>
</feature>
<dbReference type="PANTHER" id="PTHR24421:SF10">
    <property type="entry name" value="NITRATE_NITRITE SENSOR PROTEIN NARQ"/>
    <property type="match status" value="1"/>
</dbReference>
<dbReference type="CDD" id="cd16917">
    <property type="entry name" value="HATPase_UhpB-NarQ-NarX-like"/>
    <property type="match status" value="1"/>
</dbReference>
<keyword evidence="5" id="KW-0547">Nucleotide-binding</keyword>
<evidence type="ECO:0000256" key="7">
    <source>
        <dbReference type="ARBA" id="ARBA00022840"/>
    </source>
</evidence>
<evidence type="ECO:0000256" key="1">
    <source>
        <dbReference type="ARBA" id="ARBA00000085"/>
    </source>
</evidence>
<keyword evidence="7" id="KW-0067">ATP-binding</keyword>
<feature type="transmembrane region" description="Helical" evidence="9">
    <location>
        <begin position="57"/>
        <end position="87"/>
    </location>
</feature>
<comment type="catalytic activity">
    <reaction evidence="1">
        <text>ATP + protein L-histidine = ADP + protein N-phospho-L-histidine.</text>
        <dbReference type="EC" id="2.7.13.3"/>
    </reaction>
</comment>
<feature type="domain" description="Histidine kinase/HSP90-like ATPase" evidence="10">
    <location>
        <begin position="281"/>
        <end position="363"/>
    </location>
</feature>
<evidence type="ECO:0000256" key="9">
    <source>
        <dbReference type="SAM" id="Phobius"/>
    </source>
</evidence>
<feature type="domain" description="Signal transduction histidine kinase subgroup 3 dimerisation and phosphoacceptor" evidence="11">
    <location>
        <begin position="177"/>
        <end position="240"/>
    </location>
</feature>
<dbReference type="EC" id="2.7.13.3" evidence="2"/>
<evidence type="ECO:0000259" key="11">
    <source>
        <dbReference type="Pfam" id="PF07730"/>
    </source>
</evidence>
<feature type="transmembrane region" description="Helical" evidence="9">
    <location>
        <begin position="188"/>
        <end position="207"/>
    </location>
</feature>
<keyword evidence="6 12" id="KW-0418">Kinase</keyword>
<evidence type="ECO:0000259" key="10">
    <source>
        <dbReference type="Pfam" id="PF02518"/>
    </source>
</evidence>
<gene>
    <name evidence="12" type="ORF">Ahu01nite_018970</name>
</gene>
<dbReference type="Proteomes" id="UP000603200">
    <property type="component" value="Unassembled WGS sequence"/>
</dbReference>
<proteinExistence type="predicted"/>
<dbReference type="InterPro" id="IPR003594">
    <property type="entry name" value="HATPase_dom"/>
</dbReference>
<dbReference type="SUPFAM" id="SSF55874">
    <property type="entry name" value="ATPase domain of HSP90 chaperone/DNA topoisomerase II/histidine kinase"/>
    <property type="match status" value="1"/>
</dbReference>
<dbReference type="GO" id="GO:0016301">
    <property type="term" value="F:kinase activity"/>
    <property type="evidence" value="ECO:0007669"/>
    <property type="project" value="UniProtKB-KW"/>
</dbReference>
<evidence type="ECO:0000256" key="8">
    <source>
        <dbReference type="ARBA" id="ARBA00023012"/>
    </source>
</evidence>
<dbReference type="PANTHER" id="PTHR24421">
    <property type="entry name" value="NITRATE/NITRITE SENSOR PROTEIN NARX-RELATED"/>
    <property type="match status" value="1"/>
</dbReference>
<keyword evidence="4" id="KW-0808">Transferase</keyword>
<reference evidence="12 13" key="1">
    <citation type="submission" date="2021-01" db="EMBL/GenBank/DDBJ databases">
        <title>Whole genome shotgun sequence of Actinoplanes humidus NBRC 14915.</title>
        <authorList>
            <person name="Komaki H."/>
            <person name="Tamura T."/>
        </authorList>
    </citation>
    <scope>NUCLEOTIDE SEQUENCE [LARGE SCALE GENOMIC DNA]</scope>
    <source>
        <strain evidence="12 13">NBRC 14915</strain>
    </source>
</reference>
<protein>
    <recommendedName>
        <fullName evidence="2">histidine kinase</fullName>
        <ecNumber evidence="2">2.7.13.3</ecNumber>
    </recommendedName>
</protein>
<name>A0ABQ3ZJM2_9ACTN</name>
<keyword evidence="9" id="KW-1133">Transmembrane helix</keyword>